<feature type="non-terminal residue" evidence="1">
    <location>
        <position position="200"/>
    </location>
</feature>
<dbReference type="STRING" id="743788.S8E5A1"/>
<dbReference type="InParanoid" id="S8E5A1"/>
<gene>
    <name evidence="1" type="ORF">FOMPIDRAFT_1095873</name>
</gene>
<reference evidence="1 2" key="1">
    <citation type="journal article" date="2012" name="Science">
        <title>The Paleozoic origin of enzymatic lignin decomposition reconstructed from 31 fungal genomes.</title>
        <authorList>
            <person name="Floudas D."/>
            <person name="Binder M."/>
            <person name="Riley R."/>
            <person name="Barry K."/>
            <person name="Blanchette R.A."/>
            <person name="Henrissat B."/>
            <person name="Martinez A.T."/>
            <person name="Otillar R."/>
            <person name="Spatafora J.W."/>
            <person name="Yadav J.S."/>
            <person name="Aerts A."/>
            <person name="Benoit I."/>
            <person name="Boyd A."/>
            <person name="Carlson A."/>
            <person name="Copeland A."/>
            <person name="Coutinho P.M."/>
            <person name="de Vries R.P."/>
            <person name="Ferreira P."/>
            <person name="Findley K."/>
            <person name="Foster B."/>
            <person name="Gaskell J."/>
            <person name="Glotzer D."/>
            <person name="Gorecki P."/>
            <person name="Heitman J."/>
            <person name="Hesse C."/>
            <person name="Hori C."/>
            <person name="Igarashi K."/>
            <person name="Jurgens J.A."/>
            <person name="Kallen N."/>
            <person name="Kersten P."/>
            <person name="Kohler A."/>
            <person name="Kuees U."/>
            <person name="Kumar T.K.A."/>
            <person name="Kuo A."/>
            <person name="LaButti K."/>
            <person name="Larrondo L.F."/>
            <person name="Lindquist E."/>
            <person name="Ling A."/>
            <person name="Lombard V."/>
            <person name="Lucas S."/>
            <person name="Lundell T."/>
            <person name="Martin R."/>
            <person name="McLaughlin D.J."/>
            <person name="Morgenstern I."/>
            <person name="Morin E."/>
            <person name="Murat C."/>
            <person name="Nagy L.G."/>
            <person name="Nolan M."/>
            <person name="Ohm R.A."/>
            <person name="Patyshakuliyeva A."/>
            <person name="Rokas A."/>
            <person name="Ruiz-Duenas F.J."/>
            <person name="Sabat G."/>
            <person name="Salamov A."/>
            <person name="Samejima M."/>
            <person name="Schmutz J."/>
            <person name="Slot J.C."/>
            <person name="St John F."/>
            <person name="Stenlid J."/>
            <person name="Sun H."/>
            <person name="Sun S."/>
            <person name="Syed K."/>
            <person name="Tsang A."/>
            <person name="Wiebenga A."/>
            <person name="Young D."/>
            <person name="Pisabarro A."/>
            <person name="Eastwood D.C."/>
            <person name="Martin F."/>
            <person name="Cullen D."/>
            <person name="Grigoriev I.V."/>
            <person name="Hibbett D.S."/>
        </authorList>
    </citation>
    <scope>NUCLEOTIDE SEQUENCE</scope>
    <source>
        <strain evidence="2">FP-58527</strain>
    </source>
</reference>
<dbReference type="OrthoDB" id="2753353at2759"/>
<keyword evidence="2" id="KW-1185">Reference proteome</keyword>
<dbReference type="Proteomes" id="UP000015241">
    <property type="component" value="Unassembled WGS sequence"/>
</dbReference>
<feature type="non-terminal residue" evidence="1">
    <location>
        <position position="1"/>
    </location>
</feature>
<protein>
    <submittedName>
        <fullName evidence="1">Uncharacterized protein</fullName>
    </submittedName>
</protein>
<dbReference type="HOGENOM" id="CLU_034218_0_0_1"/>
<organism evidence="1 2">
    <name type="scientific">Fomitopsis schrenkii</name>
    <name type="common">Brown rot fungus</name>
    <dbReference type="NCBI Taxonomy" id="2126942"/>
    <lineage>
        <taxon>Eukaryota</taxon>
        <taxon>Fungi</taxon>
        <taxon>Dikarya</taxon>
        <taxon>Basidiomycota</taxon>
        <taxon>Agaricomycotina</taxon>
        <taxon>Agaricomycetes</taxon>
        <taxon>Polyporales</taxon>
        <taxon>Fomitopsis</taxon>
    </lineage>
</organism>
<evidence type="ECO:0000313" key="1">
    <source>
        <dbReference type="EMBL" id="EPS99887.1"/>
    </source>
</evidence>
<dbReference type="AlphaFoldDB" id="S8E5A1"/>
<sequence length="200" mass="22740">FDPTLGRPCCTADDFQFDPLSFPRSPWNLSVANVFTRSFLLLYPNHPEQKVHAAWVRHSERLRTRYQELASTENQRAIVREVHRRQERRRNVSSLHLHIGLVGSVSPKAVDILDALGIEGMSSDESDHESGGGAPTYIASGLNWRSPALCAWLRAFDSLHLCMRYREGFKASAGAWPHYRVDGAKQSKRRPVRGLPRNCY</sequence>
<evidence type="ECO:0000313" key="2">
    <source>
        <dbReference type="Proteomes" id="UP000015241"/>
    </source>
</evidence>
<dbReference type="eggNOG" id="ENOG502SXUM">
    <property type="taxonomic scope" value="Eukaryota"/>
</dbReference>
<dbReference type="EMBL" id="KE504153">
    <property type="protein sequence ID" value="EPS99887.1"/>
    <property type="molecule type" value="Genomic_DNA"/>
</dbReference>
<name>S8E5A1_FOMSC</name>
<accession>S8E5A1</accession>
<proteinExistence type="predicted"/>